<dbReference type="AlphaFoldDB" id="A0A137NSS9"/>
<name>A0A137NSS9_CONC2</name>
<keyword evidence="2" id="KW-1185">Reference proteome</keyword>
<gene>
    <name evidence="1" type="ORF">CONCODRAFT_12580</name>
</gene>
<accession>A0A137NSS9</accession>
<dbReference type="EMBL" id="KQ964822">
    <property type="protein sequence ID" value="KXN65760.1"/>
    <property type="molecule type" value="Genomic_DNA"/>
</dbReference>
<evidence type="ECO:0000313" key="2">
    <source>
        <dbReference type="Proteomes" id="UP000070444"/>
    </source>
</evidence>
<reference evidence="1 2" key="1">
    <citation type="journal article" date="2015" name="Genome Biol. Evol.">
        <title>Phylogenomic analyses indicate that early fungi evolved digesting cell walls of algal ancestors of land plants.</title>
        <authorList>
            <person name="Chang Y."/>
            <person name="Wang S."/>
            <person name="Sekimoto S."/>
            <person name="Aerts A.L."/>
            <person name="Choi C."/>
            <person name="Clum A."/>
            <person name="LaButti K.M."/>
            <person name="Lindquist E.A."/>
            <person name="Yee Ngan C."/>
            <person name="Ohm R.A."/>
            <person name="Salamov A.A."/>
            <person name="Grigoriev I.V."/>
            <person name="Spatafora J.W."/>
            <person name="Berbee M.L."/>
        </authorList>
    </citation>
    <scope>NUCLEOTIDE SEQUENCE [LARGE SCALE GENOMIC DNA]</scope>
    <source>
        <strain evidence="1 2">NRRL 28638</strain>
    </source>
</reference>
<proteinExistence type="predicted"/>
<sequence length="95" mass="10771">MASEVLYLVTQTRCLIADYSNIPLKTSAGFKRPFEQFFEDSNDTYVNKQPVAYNIFGFMHRNMDTICTDFVKFQSGVVATETHTQNTQSIVSASN</sequence>
<protein>
    <submittedName>
        <fullName evidence="1">Uncharacterized protein</fullName>
    </submittedName>
</protein>
<evidence type="ECO:0000313" key="1">
    <source>
        <dbReference type="EMBL" id="KXN65760.1"/>
    </source>
</evidence>
<organism evidence="1 2">
    <name type="scientific">Conidiobolus coronatus (strain ATCC 28846 / CBS 209.66 / NRRL 28638)</name>
    <name type="common">Delacroixia coronata</name>
    <dbReference type="NCBI Taxonomy" id="796925"/>
    <lineage>
        <taxon>Eukaryota</taxon>
        <taxon>Fungi</taxon>
        <taxon>Fungi incertae sedis</taxon>
        <taxon>Zoopagomycota</taxon>
        <taxon>Entomophthoromycotina</taxon>
        <taxon>Entomophthoromycetes</taxon>
        <taxon>Entomophthorales</taxon>
        <taxon>Ancylistaceae</taxon>
        <taxon>Conidiobolus</taxon>
    </lineage>
</organism>
<dbReference type="Proteomes" id="UP000070444">
    <property type="component" value="Unassembled WGS sequence"/>
</dbReference>